<dbReference type="UniPathway" id="UPA00078">
    <property type="reaction ID" value="UER00160"/>
</dbReference>
<evidence type="ECO:0000256" key="6">
    <source>
        <dbReference type="ARBA" id="ARBA00022576"/>
    </source>
</evidence>
<evidence type="ECO:0000256" key="1">
    <source>
        <dbReference type="ARBA" id="ARBA00001933"/>
    </source>
</evidence>
<keyword evidence="10 13" id="KW-0663">Pyridoxal phosphate</keyword>
<dbReference type="PANTHER" id="PTHR42684">
    <property type="entry name" value="ADENOSYLMETHIONINE-8-AMINO-7-OXONONANOATE AMINOTRANSFERASE"/>
    <property type="match status" value="1"/>
</dbReference>
<dbReference type="CDD" id="cd00610">
    <property type="entry name" value="OAT_like"/>
    <property type="match status" value="1"/>
</dbReference>
<sequence>MKKDEILKIDRNHIWHPFTQMKDYEGMDHIVITRGKGVKLYDIDNNYYYDTVSSWWTNIFGHNNKHINHKIRSQLNSLDHVIFAGMTHPYAVRVVELLRNFLPEKLSRFFFSDNGSTAVEVAIKMAFQYWQNIGRVEKTKFVFFENSYHGDTIGAVSVGGIDLYHKLYKPLMFNSYQIRSPKCYNCIFSKQKMTLNADNGCNAECMDQLEKVLEENNGNIAGVIIEPLIQCAAGMNVYNGIVLKKIRELCDRYEVLLIFDEVATGFGRTGKMFAFEHVDVLPDIICLSKGLTGGYLPLALTVTTEEIYSAFYDDYFSYKTFFHGHSYTANPISCSAAIGTLENFIKKPIAKYKSGMIYFNEKVCSLKDEPYVGDVRYIGFIGAIDIVNPYTGKSYPEKERVGFQIYKESLKNNLILRPLGDTIYWLLPITVKKKDIDNIFLKTKKTINNVLERYTWLKN</sequence>
<evidence type="ECO:0000256" key="2">
    <source>
        <dbReference type="ARBA" id="ARBA00004496"/>
    </source>
</evidence>
<dbReference type="OrthoDB" id="9801052at2"/>
<dbReference type="InterPro" id="IPR015421">
    <property type="entry name" value="PyrdxlP-dep_Trfase_major"/>
</dbReference>
<dbReference type="InterPro" id="IPR015424">
    <property type="entry name" value="PyrdxlP-dep_Trfase"/>
</dbReference>
<reference key="1">
    <citation type="submission" date="2010-11" db="EMBL/GenBank/DDBJ databases">
        <title>The complete genome of chromosome of Calditerrivibrio nitroreducens DSM 19672.</title>
        <authorList>
            <consortium name="US DOE Joint Genome Institute (JGI-PGF)"/>
            <person name="Lucas S."/>
            <person name="Copeland A."/>
            <person name="Lapidus A."/>
            <person name="Bruce D."/>
            <person name="Goodwin L."/>
            <person name="Pitluck S."/>
            <person name="Kyrpides N."/>
            <person name="Mavromatis K."/>
            <person name="Ivanova N."/>
            <person name="Mikhailova N."/>
            <person name="Zeytun A."/>
            <person name="Brettin T."/>
            <person name="Detter J.C."/>
            <person name="Tapia R."/>
            <person name="Han C."/>
            <person name="Land M."/>
            <person name="Hauser L."/>
            <person name="Markowitz V."/>
            <person name="Cheng J.-F."/>
            <person name="Hugenholtz P."/>
            <person name="Woyke T."/>
            <person name="Wu D."/>
            <person name="Spring S."/>
            <person name="Schroeder M."/>
            <person name="Brambilla E."/>
            <person name="Klenk H.-P."/>
            <person name="Eisen J.A."/>
        </authorList>
    </citation>
    <scope>NUCLEOTIDE SEQUENCE [LARGE SCALE GENOMIC DNA]</scope>
    <source>
        <strain>DSM 19672</strain>
    </source>
</reference>
<dbReference type="Gene3D" id="3.90.1150.10">
    <property type="entry name" value="Aspartate Aminotransferase, domain 1"/>
    <property type="match status" value="1"/>
</dbReference>
<comment type="cofactor">
    <cofactor evidence="1 13">
        <name>pyridoxal 5'-phosphate</name>
        <dbReference type="ChEBI" id="CHEBI:597326"/>
    </cofactor>
</comment>
<evidence type="ECO:0000256" key="13">
    <source>
        <dbReference type="HAMAP-Rule" id="MF_00834"/>
    </source>
</evidence>
<organism evidence="14 15">
    <name type="scientific">Calditerrivibrio nitroreducens (strain DSM 19672 / NBRC 101217 / Yu37-1)</name>
    <dbReference type="NCBI Taxonomy" id="768670"/>
    <lineage>
        <taxon>Bacteria</taxon>
        <taxon>Pseudomonadati</taxon>
        <taxon>Deferribacterota</taxon>
        <taxon>Deferribacteres</taxon>
        <taxon>Deferribacterales</taxon>
        <taxon>Calditerrivibrionaceae</taxon>
    </lineage>
</organism>
<dbReference type="GO" id="GO:0009102">
    <property type="term" value="P:biotin biosynthetic process"/>
    <property type="evidence" value="ECO:0007669"/>
    <property type="project" value="UniProtKB-UniRule"/>
</dbReference>
<accession>E4TI47</accession>
<dbReference type="PANTHER" id="PTHR42684:SF17">
    <property type="entry name" value="ADENOSYLMETHIONINE-8-AMINO-7-OXONONANOATE AMINOTRANSFERASE"/>
    <property type="match status" value="1"/>
</dbReference>
<dbReference type="STRING" id="768670.Calni_1052"/>
<keyword evidence="8 13" id="KW-0949">S-adenosyl-L-methionine</keyword>
<dbReference type="GO" id="GO:0030170">
    <property type="term" value="F:pyridoxal phosphate binding"/>
    <property type="evidence" value="ECO:0007669"/>
    <property type="project" value="UniProtKB-UniRule"/>
</dbReference>
<feature type="binding site" evidence="13">
    <location>
        <position position="148"/>
    </location>
    <ligand>
        <name>substrate</name>
    </ligand>
</feature>
<dbReference type="EC" id="2.6.1.62" evidence="13"/>
<dbReference type="InterPro" id="IPR005815">
    <property type="entry name" value="BioA"/>
</dbReference>
<dbReference type="EMBL" id="CP002347">
    <property type="protein sequence ID" value="ADR18963.1"/>
    <property type="molecule type" value="Genomic_DNA"/>
</dbReference>
<feature type="binding site" evidence="13">
    <location>
        <begin position="325"/>
        <end position="326"/>
    </location>
    <ligand>
        <name>pyridoxal 5'-phosphate</name>
        <dbReference type="ChEBI" id="CHEBI:597326"/>
    </ligand>
</feature>
<dbReference type="HAMAP" id="MF_00834">
    <property type="entry name" value="BioA"/>
    <property type="match status" value="1"/>
</dbReference>
<evidence type="ECO:0000256" key="10">
    <source>
        <dbReference type="ARBA" id="ARBA00022898"/>
    </source>
</evidence>
<comment type="subcellular location">
    <subcellularLocation>
        <location evidence="2 13">Cytoplasm</location>
    </subcellularLocation>
</comment>
<feature type="binding site" evidence="13">
    <location>
        <position position="55"/>
    </location>
    <ligand>
        <name>substrate</name>
    </ligand>
</feature>
<dbReference type="AlphaFoldDB" id="E4TI47"/>
<dbReference type="InterPro" id="IPR015422">
    <property type="entry name" value="PyrdxlP-dep_Trfase_small"/>
</dbReference>
<dbReference type="KEGG" id="cni:Calni_1052"/>
<name>E4TI47_CALNY</name>
<protein>
    <recommendedName>
        <fullName evidence="13">Adenosylmethionine-8-amino-7-oxononanoate aminotransferase</fullName>
        <ecNumber evidence="13">2.6.1.62</ecNumber>
    </recommendedName>
    <alternativeName>
        <fullName evidence="13">7,8-diamino-pelargonic acid aminotransferase</fullName>
        <shortName evidence="13">DAPA AT</shortName>
        <shortName evidence="13">DAPA aminotransferase</shortName>
    </alternativeName>
    <alternativeName>
        <fullName evidence="13">7,8-diaminononanoate synthase</fullName>
        <shortName evidence="13">DANS</shortName>
    </alternativeName>
    <alternativeName>
        <fullName evidence="13">Diaminopelargonic acid synthase</fullName>
    </alternativeName>
</protein>
<dbReference type="Gene3D" id="3.40.640.10">
    <property type="entry name" value="Type I PLP-dependent aspartate aminotransferase-like (Major domain)"/>
    <property type="match status" value="1"/>
</dbReference>
<feature type="modified residue" description="N6-(pyridoxal phosphate)lysine" evidence="13">
    <location>
        <position position="289"/>
    </location>
</feature>
<dbReference type="Pfam" id="PF00202">
    <property type="entry name" value="Aminotran_3"/>
    <property type="match status" value="1"/>
</dbReference>
<dbReference type="GO" id="GO:0005737">
    <property type="term" value="C:cytoplasm"/>
    <property type="evidence" value="ECO:0007669"/>
    <property type="project" value="UniProtKB-SubCell"/>
</dbReference>
<comment type="pathway">
    <text evidence="3 13">Cofactor biosynthesis; biotin biosynthesis; 7,8-diaminononanoate from 8-amino-7-oxononanoate (SAM route): step 1/1.</text>
</comment>
<feature type="binding site" evidence="13">
    <location>
        <position position="289"/>
    </location>
    <ligand>
        <name>substrate</name>
    </ligand>
</feature>
<keyword evidence="9 13" id="KW-0093">Biotin biosynthesis</keyword>
<feature type="binding site" evidence="13">
    <location>
        <position position="324"/>
    </location>
    <ligand>
        <name>substrate</name>
    </ligand>
</feature>
<evidence type="ECO:0000256" key="5">
    <source>
        <dbReference type="ARBA" id="ARBA00022490"/>
    </source>
</evidence>
<evidence type="ECO:0000256" key="9">
    <source>
        <dbReference type="ARBA" id="ARBA00022756"/>
    </source>
</evidence>
<feature type="binding site" evidence="13">
    <location>
        <position position="260"/>
    </location>
    <ligand>
        <name>pyridoxal 5'-phosphate</name>
        <dbReference type="ChEBI" id="CHEBI:597326"/>
    </ligand>
</feature>
<keyword evidence="15" id="KW-1185">Reference proteome</keyword>
<dbReference type="Proteomes" id="UP000007039">
    <property type="component" value="Chromosome"/>
</dbReference>
<dbReference type="FunFam" id="3.40.640.10:FF:000078">
    <property type="entry name" value="Adenosylmethionine-8-amino-7-oxononanoate aminotransferase"/>
    <property type="match status" value="1"/>
</dbReference>
<comment type="catalytic activity">
    <reaction evidence="11 13">
        <text>(8S)-8-amino-7-oxononanoate + S-adenosyl-L-methionine = S-adenosyl-4-methylsulfanyl-2-oxobutanoate + (7R,8S)-7,8-diammoniononanoate</text>
        <dbReference type="Rhea" id="RHEA:16861"/>
        <dbReference type="ChEBI" id="CHEBI:16490"/>
        <dbReference type="ChEBI" id="CHEBI:59789"/>
        <dbReference type="ChEBI" id="CHEBI:149468"/>
        <dbReference type="ChEBI" id="CHEBI:149469"/>
        <dbReference type="EC" id="2.6.1.62"/>
    </reaction>
</comment>
<evidence type="ECO:0000256" key="3">
    <source>
        <dbReference type="ARBA" id="ARBA00005063"/>
    </source>
</evidence>
<proteinExistence type="inferred from homology"/>
<feature type="binding site" evidence="13">
    <location>
        <begin position="115"/>
        <end position="116"/>
    </location>
    <ligand>
        <name>pyridoxal 5'-phosphate</name>
        <dbReference type="ChEBI" id="CHEBI:597326"/>
    </ligand>
</feature>
<dbReference type="InterPro" id="IPR049704">
    <property type="entry name" value="Aminotrans_3_PPA_site"/>
</dbReference>
<keyword evidence="7 13" id="KW-0808">Transferase</keyword>
<gene>
    <name evidence="13" type="primary">bioA</name>
    <name evidence="14" type="ordered locus">Calni_1052</name>
</gene>
<evidence type="ECO:0000313" key="15">
    <source>
        <dbReference type="Proteomes" id="UP000007039"/>
    </source>
</evidence>
<dbReference type="eggNOG" id="COG0161">
    <property type="taxonomic scope" value="Bacteria"/>
</dbReference>
<evidence type="ECO:0000256" key="12">
    <source>
        <dbReference type="ARBA" id="ARBA00060970"/>
    </source>
</evidence>
<comment type="similarity">
    <text evidence="12 13">Belongs to the class-III pyridoxal-phosphate-dependent aminotransferase family. BioA subfamily.</text>
</comment>
<keyword evidence="6 13" id="KW-0032">Aminotransferase</keyword>
<dbReference type="PROSITE" id="PS00600">
    <property type="entry name" value="AA_TRANSFER_CLASS_3"/>
    <property type="match status" value="1"/>
</dbReference>
<evidence type="ECO:0000256" key="8">
    <source>
        <dbReference type="ARBA" id="ARBA00022691"/>
    </source>
</evidence>
<feature type="binding site" evidence="13">
    <location>
        <position position="417"/>
    </location>
    <ligand>
        <name>substrate</name>
    </ligand>
</feature>
<dbReference type="RefSeq" id="WP_013451176.1">
    <property type="nucleotide sequence ID" value="NC_014758.1"/>
</dbReference>
<keyword evidence="5 13" id="KW-0963">Cytoplasm</keyword>
<dbReference type="InterPro" id="IPR005814">
    <property type="entry name" value="Aminotrans_3"/>
</dbReference>
<comment type="subunit">
    <text evidence="4 13">Homodimer.</text>
</comment>
<dbReference type="NCBIfam" id="TIGR00508">
    <property type="entry name" value="bioA"/>
    <property type="match status" value="1"/>
</dbReference>
<evidence type="ECO:0000256" key="4">
    <source>
        <dbReference type="ARBA" id="ARBA00011738"/>
    </source>
</evidence>
<evidence type="ECO:0000256" key="7">
    <source>
        <dbReference type="ARBA" id="ARBA00022679"/>
    </source>
</evidence>
<comment type="function">
    <text evidence="13">Catalyzes the transfer of the alpha-amino group from S-adenosyl-L-methionine (SAM) to 7-keto-8-aminopelargonic acid (KAPA) to form 7,8-diaminopelargonic acid (DAPA). It is the only aminotransferase known to utilize SAM as an amino donor.</text>
</comment>
<evidence type="ECO:0000256" key="11">
    <source>
        <dbReference type="ARBA" id="ARBA00048449"/>
    </source>
</evidence>
<dbReference type="HOGENOM" id="CLU_016922_4_3_0"/>
<reference evidence="14 15" key="2">
    <citation type="journal article" date="2011" name="Stand. Genomic Sci.">
        <title>Complete genome sequence of Calditerrivibrio nitroreducens type strain (Yu37-1).</title>
        <authorList>
            <person name="Pitluck S."/>
            <person name="Sikorski J."/>
            <person name="Zeytun A."/>
            <person name="Lapidus A."/>
            <person name="Nolan M."/>
            <person name="Lucas S."/>
            <person name="Hammon N."/>
            <person name="Deshpande S."/>
            <person name="Cheng J.F."/>
            <person name="Tapia R."/>
            <person name="Han C."/>
            <person name="Goodwin L."/>
            <person name="Liolios K."/>
            <person name="Pagani I."/>
            <person name="Ivanova N."/>
            <person name="Mavromatis K."/>
            <person name="Pati A."/>
            <person name="Chen A."/>
            <person name="Palaniappan K."/>
            <person name="Hauser L."/>
            <person name="Chang Y.J."/>
            <person name="Jeffries C.D."/>
            <person name="Detter J.C."/>
            <person name="Brambilla E."/>
            <person name="Djao O.D."/>
            <person name="Rohde M."/>
            <person name="Spring S."/>
            <person name="Goker M."/>
            <person name="Woyke T."/>
            <person name="Bristow J."/>
            <person name="Eisen J.A."/>
            <person name="Markowitz V."/>
            <person name="Hugenholtz P."/>
            <person name="Kyrpides N.C."/>
            <person name="Klenk H.P."/>
            <person name="Land M."/>
        </authorList>
    </citation>
    <scope>NUCLEOTIDE SEQUENCE [LARGE SCALE GENOMIC DNA]</scope>
    <source>
        <strain evidence="15">DSM 19672 / NBRC 101217 / Yu37-1</strain>
    </source>
</reference>
<feature type="site" description="Participates in the substrate recognition with KAPA and in a stacking interaction with the adenine ring of SAM" evidence="13">
    <location>
        <position position="18"/>
    </location>
</feature>
<dbReference type="SUPFAM" id="SSF53383">
    <property type="entry name" value="PLP-dependent transferases"/>
    <property type="match status" value="1"/>
</dbReference>
<evidence type="ECO:0000313" key="14">
    <source>
        <dbReference type="EMBL" id="ADR18963.1"/>
    </source>
</evidence>
<dbReference type="GO" id="GO:0004015">
    <property type="term" value="F:adenosylmethionine-8-amino-7-oxononanoate transaminase activity"/>
    <property type="evidence" value="ECO:0007669"/>
    <property type="project" value="UniProtKB-UniRule"/>
</dbReference>